<sequence length="173" mass="17717">MVVPLWAHHIGLDPSQSSLIYGISGAVDAAVFYPAGYVMDRWGRKWIALPCTIVMGLSFLLMPLTHTFLVLTLVAVVMGFGNGIGSGIVNTLGSDASPAVGRPTFLGLWRELADGGSSLGPVLLSVVTGVAGLALGIVVSGFVGFAAAAALGRWIPKRPRDASGRSGRGAAGT</sequence>
<dbReference type="SUPFAM" id="SSF103473">
    <property type="entry name" value="MFS general substrate transporter"/>
    <property type="match status" value="1"/>
</dbReference>
<evidence type="ECO:0000256" key="7">
    <source>
        <dbReference type="SAM" id="Phobius"/>
    </source>
</evidence>
<keyword evidence="2" id="KW-0813">Transport</keyword>
<reference evidence="9" key="3">
    <citation type="submission" date="2023-02" db="EMBL/GenBank/DDBJ databases">
        <authorList>
            <person name="Sun Q."/>
            <person name="Mori K."/>
        </authorList>
    </citation>
    <scope>NUCLEOTIDE SEQUENCE</scope>
    <source>
        <strain evidence="9">NBRC 108728</strain>
    </source>
</reference>
<dbReference type="PANTHER" id="PTHR23517:SF3">
    <property type="entry name" value="INTEGRAL MEMBRANE TRANSPORT PROTEIN"/>
    <property type="match status" value="1"/>
</dbReference>
<dbReference type="InterPro" id="IPR011701">
    <property type="entry name" value="MFS"/>
</dbReference>
<dbReference type="PROSITE" id="PS50850">
    <property type="entry name" value="MFS"/>
    <property type="match status" value="1"/>
</dbReference>
<feature type="transmembrane region" description="Helical" evidence="7">
    <location>
        <begin position="122"/>
        <end position="151"/>
    </location>
</feature>
<dbReference type="EMBL" id="AP027732">
    <property type="protein sequence ID" value="BDZ52266.1"/>
    <property type="molecule type" value="Genomic_DNA"/>
</dbReference>
<feature type="transmembrane region" description="Helical" evidence="7">
    <location>
        <begin position="20"/>
        <end position="39"/>
    </location>
</feature>
<dbReference type="InterPro" id="IPR050171">
    <property type="entry name" value="MFS_Transporters"/>
</dbReference>
<dbReference type="InterPro" id="IPR020846">
    <property type="entry name" value="MFS_dom"/>
</dbReference>
<evidence type="ECO:0000256" key="3">
    <source>
        <dbReference type="ARBA" id="ARBA00022475"/>
    </source>
</evidence>
<keyword evidence="3" id="KW-1003">Cell membrane</keyword>
<dbReference type="PROSITE" id="PS00216">
    <property type="entry name" value="SUGAR_TRANSPORT_1"/>
    <property type="match status" value="1"/>
</dbReference>
<evidence type="ECO:0000256" key="1">
    <source>
        <dbReference type="ARBA" id="ARBA00004651"/>
    </source>
</evidence>
<evidence type="ECO:0000313" key="9">
    <source>
        <dbReference type="EMBL" id="BDZ47793.1"/>
    </source>
</evidence>
<dbReference type="Gene3D" id="1.20.1250.20">
    <property type="entry name" value="MFS general substrate transporter like domains"/>
    <property type="match status" value="1"/>
</dbReference>
<gene>
    <name evidence="9" type="ORF">GCM10025867_00340</name>
    <name evidence="10" type="ORF">GCM10025867_45070</name>
</gene>
<evidence type="ECO:0000259" key="8">
    <source>
        <dbReference type="PROSITE" id="PS50850"/>
    </source>
</evidence>
<protein>
    <recommendedName>
        <fullName evidence="8">Major facilitator superfamily (MFS) profile domain-containing protein</fullName>
    </recommendedName>
</protein>
<dbReference type="PANTHER" id="PTHR23517">
    <property type="entry name" value="RESISTANCE PROTEIN MDTM, PUTATIVE-RELATED-RELATED"/>
    <property type="match status" value="1"/>
</dbReference>
<feature type="transmembrane region" description="Helical" evidence="7">
    <location>
        <begin position="46"/>
        <end position="77"/>
    </location>
</feature>
<reference evidence="9" key="1">
    <citation type="journal article" date="2014" name="Int. J. Syst. Evol. Microbiol.">
        <title>Complete genome of a new Firmicutes species belonging to the dominant human colonic microbiota ('Ruminococcus bicirculans') reveals two chromosomes and a selective capacity to utilize plant glucans.</title>
        <authorList>
            <consortium name="NISC Comparative Sequencing Program"/>
            <person name="Wegmann U."/>
            <person name="Louis P."/>
            <person name="Goesmann A."/>
            <person name="Henrissat B."/>
            <person name="Duncan S.H."/>
            <person name="Flint H.J."/>
        </authorList>
    </citation>
    <scope>NUCLEOTIDE SEQUENCE</scope>
    <source>
        <strain evidence="9">NBRC 108728</strain>
    </source>
</reference>
<evidence type="ECO:0000256" key="6">
    <source>
        <dbReference type="ARBA" id="ARBA00023136"/>
    </source>
</evidence>
<evidence type="ECO:0000313" key="11">
    <source>
        <dbReference type="Proteomes" id="UP001321486"/>
    </source>
</evidence>
<proteinExistence type="predicted"/>
<comment type="subcellular location">
    <subcellularLocation>
        <location evidence="1">Cell membrane</location>
        <topology evidence="1">Multi-pass membrane protein</topology>
    </subcellularLocation>
</comment>
<feature type="domain" description="Major facilitator superfamily (MFS) profile" evidence="8">
    <location>
        <begin position="1"/>
        <end position="173"/>
    </location>
</feature>
<reference evidence="11" key="2">
    <citation type="journal article" date="2019" name="Int. J. Syst. Evol. Microbiol.">
        <title>The Global Catalogue of Microorganisms (GCM) 10K type strain sequencing project: providing services to taxonomists for standard genome sequencing and annotation.</title>
        <authorList>
            <consortium name="The Broad Institute Genomics Platform"/>
            <consortium name="The Broad Institute Genome Sequencing Center for Infectious Disease"/>
            <person name="Wu L."/>
            <person name="Ma J."/>
        </authorList>
    </citation>
    <scope>NUCLEOTIDE SEQUENCE [LARGE SCALE GENOMIC DNA]</scope>
    <source>
        <strain evidence="11">NBRC 108728</strain>
    </source>
</reference>
<keyword evidence="5 7" id="KW-1133">Transmembrane helix</keyword>
<dbReference type="EMBL" id="AP027732">
    <property type="protein sequence ID" value="BDZ47793.1"/>
    <property type="molecule type" value="Genomic_DNA"/>
</dbReference>
<evidence type="ECO:0000256" key="5">
    <source>
        <dbReference type="ARBA" id="ARBA00022989"/>
    </source>
</evidence>
<name>A0ABM8GHE1_9MICO</name>
<keyword evidence="6 7" id="KW-0472">Membrane</keyword>
<dbReference type="Proteomes" id="UP001321486">
    <property type="component" value="Chromosome"/>
</dbReference>
<evidence type="ECO:0000256" key="2">
    <source>
        <dbReference type="ARBA" id="ARBA00022448"/>
    </source>
</evidence>
<evidence type="ECO:0000256" key="4">
    <source>
        <dbReference type="ARBA" id="ARBA00022692"/>
    </source>
</evidence>
<dbReference type="RefSeq" id="WP_286344873.1">
    <property type="nucleotide sequence ID" value="NZ_AP027732.1"/>
</dbReference>
<dbReference type="InterPro" id="IPR005829">
    <property type="entry name" value="Sugar_transporter_CS"/>
</dbReference>
<accession>A0ABM8GHE1</accession>
<keyword evidence="11" id="KW-1185">Reference proteome</keyword>
<evidence type="ECO:0000313" key="10">
    <source>
        <dbReference type="EMBL" id="BDZ52266.1"/>
    </source>
</evidence>
<dbReference type="Pfam" id="PF07690">
    <property type="entry name" value="MFS_1"/>
    <property type="match status" value="1"/>
</dbReference>
<dbReference type="InterPro" id="IPR036259">
    <property type="entry name" value="MFS_trans_sf"/>
</dbReference>
<keyword evidence="4 7" id="KW-0812">Transmembrane</keyword>
<organism evidence="9 11">
    <name type="scientific">Frondihabitans sucicola</name>
    <dbReference type="NCBI Taxonomy" id="1268041"/>
    <lineage>
        <taxon>Bacteria</taxon>
        <taxon>Bacillati</taxon>
        <taxon>Actinomycetota</taxon>
        <taxon>Actinomycetes</taxon>
        <taxon>Micrococcales</taxon>
        <taxon>Microbacteriaceae</taxon>
        <taxon>Frondihabitans</taxon>
    </lineage>
</organism>